<name>A0ABR3XMB3_9PEZI</name>
<sequence>MPTRMLNLSIQGRPTVDYHRGLTSWGGQGPAPCTRRDTMLPGRQPPMMKKRTASLKMVKNPNGPVTDCPQANRRLPASSRLHPVTTY</sequence>
<dbReference type="EMBL" id="JAZHXJ010000071">
    <property type="protein sequence ID" value="KAL1876881.1"/>
    <property type="molecule type" value="Genomic_DNA"/>
</dbReference>
<accession>A0ABR3XMB3</accession>
<dbReference type="Proteomes" id="UP001586593">
    <property type="component" value="Unassembled WGS sequence"/>
</dbReference>
<evidence type="ECO:0000256" key="1">
    <source>
        <dbReference type="SAM" id="MobiDB-lite"/>
    </source>
</evidence>
<keyword evidence="3" id="KW-1185">Reference proteome</keyword>
<evidence type="ECO:0000313" key="3">
    <source>
        <dbReference type="Proteomes" id="UP001586593"/>
    </source>
</evidence>
<feature type="region of interest" description="Disordered" evidence="1">
    <location>
        <begin position="21"/>
        <end position="87"/>
    </location>
</feature>
<comment type="caution">
    <text evidence="2">The sequence shown here is derived from an EMBL/GenBank/DDBJ whole genome shotgun (WGS) entry which is preliminary data.</text>
</comment>
<reference evidence="2 3" key="1">
    <citation type="journal article" date="2024" name="Commun. Biol.">
        <title>Comparative genomic analysis of thermophilic fungi reveals convergent evolutionary adaptations and gene losses.</title>
        <authorList>
            <person name="Steindorff A.S."/>
            <person name="Aguilar-Pontes M.V."/>
            <person name="Robinson A.J."/>
            <person name="Andreopoulos B."/>
            <person name="LaButti K."/>
            <person name="Kuo A."/>
            <person name="Mondo S."/>
            <person name="Riley R."/>
            <person name="Otillar R."/>
            <person name="Haridas S."/>
            <person name="Lipzen A."/>
            <person name="Grimwood J."/>
            <person name="Schmutz J."/>
            <person name="Clum A."/>
            <person name="Reid I.D."/>
            <person name="Moisan M.C."/>
            <person name="Butler G."/>
            <person name="Nguyen T.T.M."/>
            <person name="Dewar K."/>
            <person name="Conant G."/>
            <person name="Drula E."/>
            <person name="Henrissat B."/>
            <person name="Hansel C."/>
            <person name="Singer S."/>
            <person name="Hutchinson M.I."/>
            <person name="de Vries R.P."/>
            <person name="Natvig D.O."/>
            <person name="Powell A.J."/>
            <person name="Tsang A."/>
            <person name="Grigoriev I.V."/>
        </authorList>
    </citation>
    <scope>NUCLEOTIDE SEQUENCE [LARGE SCALE GENOMIC DNA]</scope>
    <source>
        <strain evidence="2 3">ATCC 24622</strain>
    </source>
</reference>
<proteinExistence type="predicted"/>
<evidence type="ECO:0000313" key="2">
    <source>
        <dbReference type="EMBL" id="KAL1876881.1"/>
    </source>
</evidence>
<gene>
    <name evidence="2" type="ORF">VTK73DRAFT_9034</name>
</gene>
<protein>
    <submittedName>
        <fullName evidence="2">Uncharacterized protein</fullName>
    </submittedName>
</protein>
<organism evidence="2 3">
    <name type="scientific">Phialemonium thermophilum</name>
    <dbReference type="NCBI Taxonomy" id="223376"/>
    <lineage>
        <taxon>Eukaryota</taxon>
        <taxon>Fungi</taxon>
        <taxon>Dikarya</taxon>
        <taxon>Ascomycota</taxon>
        <taxon>Pezizomycotina</taxon>
        <taxon>Sordariomycetes</taxon>
        <taxon>Sordariomycetidae</taxon>
        <taxon>Cephalothecales</taxon>
        <taxon>Cephalothecaceae</taxon>
        <taxon>Phialemonium</taxon>
    </lineage>
</organism>